<sequence>MSHVKTALIIWSVLAIGLIIYYVWLRQHVLRIQDPRGEVYGAVALTVVTFGGLLSALVIRVVTAFLHRPAAAAAISLQISLLTGALLILMVVLSQVTAFTPAVEGSDPISELRPVTVNGRTEWLSLRGRDRSKPVLLFLSGGPGGSQLVTARHCFADLERDYVVVTWEQPGAAKSYSAINPADITLETYLADGAAVTEILRREFGQDRIYLMGESWGSALGLMMAREHPEHYRAFIGTGQMVDFLETERIDYQMALEDARRTGNKKLVDKLEEQGPPPYESRIALKTNAYLSPLYGTSARTGQLRGATFSTMEGPYGVEYGLLDKMAFFWGLYRTFDSVYGRLYPIDLRQSAAEQQIPVHIFHGRYDYNAPTSLVEDYYARLRAPRKSLVYFEHSGHNPWQTENELFIDHVRRALAESA</sequence>
<dbReference type="AlphaFoldDB" id="A0A854D7M2"/>
<evidence type="ECO:0000256" key="9">
    <source>
        <dbReference type="ARBA" id="ARBA00029605"/>
    </source>
</evidence>
<keyword evidence="10" id="KW-1133">Transmembrane helix</keyword>
<dbReference type="SUPFAM" id="SSF53474">
    <property type="entry name" value="alpha/beta-Hydrolases"/>
    <property type="match status" value="1"/>
</dbReference>
<gene>
    <name evidence="12" type="ORF">BKH33_05460</name>
</gene>
<protein>
    <recommendedName>
        <fullName evidence="4">prolyl aminopeptidase</fullName>
        <ecNumber evidence="4">3.4.11.5</ecNumber>
    </recommendedName>
    <alternativeName>
        <fullName evidence="9">Prolyl aminopeptidase</fullName>
    </alternativeName>
</protein>
<dbReference type="EC" id="3.4.11.5" evidence="4"/>
<evidence type="ECO:0000259" key="11">
    <source>
        <dbReference type="Pfam" id="PF00561"/>
    </source>
</evidence>
<dbReference type="GO" id="GO:0004177">
    <property type="term" value="F:aminopeptidase activity"/>
    <property type="evidence" value="ECO:0007669"/>
    <property type="project" value="UniProtKB-KW"/>
</dbReference>
<dbReference type="PRINTS" id="PR00793">
    <property type="entry name" value="PROAMNOPTASE"/>
</dbReference>
<dbReference type="InterPro" id="IPR029058">
    <property type="entry name" value="AB_hydrolase_fold"/>
</dbReference>
<organism evidence="12 13">
    <name type="scientific">Actinomyces naeslundii</name>
    <dbReference type="NCBI Taxonomy" id="1655"/>
    <lineage>
        <taxon>Bacteria</taxon>
        <taxon>Bacillati</taxon>
        <taxon>Actinomycetota</taxon>
        <taxon>Actinomycetes</taxon>
        <taxon>Actinomycetales</taxon>
        <taxon>Actinomycetaceae</taxon>
        <taxon>Actinomyces</taxon>
    </lineage>
</organism>
<keyword evidence="10" id="KW-0812">Transmembrane</keyword>
<dbReference type="EMBL" id="MSRR01000009">
    <property type="protein sequence ID" value="OMG37312.1"/>
    <property type="molecule type" value="Genomic_DNA"/>
</dbReference>
<dbReference type="PANTHER" id="PTHR43722:SF1">
    <property type="entry name" value="PROLINE IMINOPEPTIDASE"/>
    <property type="match status" value="1"/>
</dbReference>
<dbReference type="InterPro" id="IPR002410">
    <property type="entry name" value="Peptidase_S33"/>
</dbReference>
<comment type="subcellular location">
    <subcellularLocation>
        <location evidence="2">Cytoplasm</location>
    </subcellularLocation>
</comment>
<dbReference type="Pfam" id="PF00561">
    <property type="entry name" value="Abhydrolase_1"/>
    <property type="match status" value="1"/>
</dbReference>
<feature type="transmembrane region" description="Helical" evidence="10">
    <location>
        <begin position="7"/>
        <end position="24"/>
    </location>
</feature>
<evidence type="ECO:0000256" key="6">
    <source>
        <dbReference type="ARBA" id="ARBA00022490"/>
    </source>
</evidence>
<dbReference type="RefSeq" id="WP_003781374.1">
    <property type="nucleotide sequence ID" value="NZ_CAJPQD010000007.1"/>
</dbReference>
<comment type="caution">
    <text evidence="12">The sequence shown here is derived from an EMBL/GenBank/DDBJ whole genome shotgun (WGS) entry which is preliminary data.</text>
</comment>
<keyword evidence="10" id="KW-0472">Membrane</keyword>
<keyword evidence="6" id="KW-0963">Cytoplasm</keyword>
<dbReference type="InterPro" id="IPR005944">
    <property type="entry name" value="Pro_iminopeptidase"/>
</dbReference>
<evidence type="ECO:0000256" key="10">
    <source>
        <dbReference type="SAM" id="Phobius"/>
    </source>
</evidence>
<evidence type="ECO:0000256" key="3">
    <source>
        <dbReference type="ARBA" id="ARBA00010088"/>
    </source>
</evidence>
<dbReference type="Proteomes" id="UP000187035">
    <property type="component" value="Unassembled WGS sequence"/>
</dbReference>
<evidence type="ECO:0000256" key="7">
    <source>
        <dbReference type="ARBA" id="ARBA00022670"/>
    </source>
</evidence>
<evidence type="ECO:0000256" key="1">
    <source>
        <dbReference type="ARBA" id="ARBA00001585"/>
    </source>
</evidence>
<dbReference type="Gene3D" id="3.40.50.1820">
    <property type="entry name" value="alpha/beta hydrolase"/>
    <property type="match status" value="1"/>
</dbReference>
<feature type="domain" description="AB hydrolase-1" evidence="11">
    <location>
        <begin position="134"/>
        <end position="398"/>
    </location>
</feature>
<reference evidence="12 13" key="1">
    <citation type="submission" date="2016-12" db="EMBL/GenBank/DDBJ databases">
        <title>Genomic comparison of strains in the 'Actinomyces naeslundii' group.</title>
        <authorList>
            <person name="Mughal S.R."/>
            <person name="Do T."/>
            <person name="Gilbert S.C."/>
            <person name="Witherden E.A."/>
            <person name="Didelot X."/>
            <person name="Beighton D."/>
        </authorList>
    </citation>
    <scope>NUCLEOTIDE SEQUENCE [LARGE SCALE GENOMIC DNA]</scope>
    <source>
        <strain evidence="12 13">NCTC 10301</strain>
    </source>
</reference>
<comment type="catalytic activity">
    <reaction evidence="1">
        <text>Release of N-terminal proline from a peptide.</text>
        <dbReference type="EC" id="3.4.11.5"/>
    </reaction>
</comment>
<dbReference type="GeneID" id="64256297"/>
<name>A0A854D7M2_ACTNA</name>
<evidence type="ECO:0000313" key="12">
    <source>
        <dbReference type="EMBL" id="OMG37312.1"/>
    </source>
</evidence>
<keyword evidence="5" id="KW-0031">Aminopeptidase</keyword>
<keyword evidence="8 12" id="KW-0378">Hydrolase</keyword>
<evidence type="ECO:0000313" key="13">
    <source>
        <dbReference type="Proteomes" id="UP000187035"/>
    </source>
</evidence>
<proteinExistence type="inferred from homology"/>
<evidence type="ECO:0000256" key="2">
    <source>
        <dbReference type="ARBA" id="ARBA00004496"/>
    </source>
</evidence>
<feature type="transmembrane region" description="Helical" evidence="10">
    <location>
        <begin position="71"/>
        <end position="93"/>
    </location>
</feature>
<keyword evidence="7" id="KW-0645">Protease</keyword>
<comment type="similarity">
    <text evidence="3">Belongs to the peptidase S33 family.</text>
</comment>
<dbReference type="PANTHER" id="PTHR43722">
    <property type="entry name" value="PROLINE IMINOPEPTIDASE"/>
    <property type="match status" value="1"/>
</dbReference>
<accession>A0A854D7M2</accession>
<dbReference type="GO" id="GO:0006508">
    <property type="term" value="P:proteolysis"/>
    <property type="evidence" value="ECO:0007669"/>
    <property type="project" value="UniProtKB-KW"/>
</dbReference>
<dbReference type="GO" id="GO:0005737">
    <property type="term" value="C:cytoplasm"/>
    <property type="evidence" value="ECO:0007669"/>
    <property type="project" value="UniProtKB-SubCell"/>
</dbReference>
<evidence type="ECO:0000256" key="8">
    <source>
        <dbReference type="ARBA" id="ARBA00022801"/>
    </source>
</evidence>
<evidence type="ECO:0000256" key="5">
    <source>
        <dbReference type="ARBA" id="ARBA00022438"/>
    </source>
</evidence>
<feature type="transmembrane region" description="Helical" evidence="10">
    <location>
        <begin position="39"/>
        <end position="59"/>
    </location>
</feature>
<evidence type="ECO:0000256" key="4">
    <source>
        <dbReference type="ARBA" id="ARBA00012568"/>
    </source>
</evidence>
<dbReference type="InterPro" id="IPR000073">
    <property type="entry name" value="AB_hydrolase_1"/>
</dbReference>